<dbReference type="InterPro" id="IPR045155">
    <property type="entry name" value="Beta-lactam_cat"/>
</dbReference>
<dbReference type="SUPFAM" id="SSF56601">
    <property type="entry name" value="beta-lactamase/transpeptidase-like"/>
    <property type="match status" value="1"/>
</dbReference>
<dbReference type="Pfam" id="PF13354">
    <property type="entry name" value="Beta-lactamase2"/>
    <property type="match status" value="1"/>
</dbReference>
<evidence type="ECO:0000313" key="4">
    <source>
        <dbReference type="Proteomes" id="UP000466104"/>
    </source>
</evidence>
<feature type="compositionally biased region" description="Polar residues" evidence="1">
    <location>
        <begin position="234"/>
        <end position="255"/>
    </location>
</feature>
<proteinExistence type="predicted"/>
<evidence type="ECO:0000259" key="2">
    <source>
        <dbReference type="Pfam" id="PF13354"/>
    </source>
</evidence>
<reference evidence="3 4" key="1">
    <citation type="submission" date="2019-08" db="EMBL/GenBank/DDBJ databases">
        <title>In-depth cultivation of the pig gut microbiome towards novel bacterial diversity and tailored functional studies.</title>
        <authorList>
            <person name="Wylensek D."/>
            <person name="Hitch T.C.A."/>
            <person name="Clavel T."/>
        </authorList>
    </citation>
    <scope>NUCLEOTIDE SEQUENCE [LARGE SCALE GENOMIC DNA]</scope>
    <source>
        <strain evidence="3 4">WCA-380-WT-3A</strain>
    </source>
</reference>
<dbReference type="PANTHER" id="PTHR35333:SF3">
    <property type="entry name" value="BETA-LACTAMASE-TYPE TRANSPEPTIDASE FOLD CONTAINING PROTEIN"/>
    <property type="match status" value="1"/>
</dbReference>
<dbReference type="InterPro" id="IPR012338">
    <property type="entry name" value="Beta-lactam/transpept-like"/>
</dbReference>
<sequence>MPFPYHSELTKYLKTRSGEQSVAMRVHGQRNIHVLNHGATTYITASIIKLAIMETVMIQAAGKKRQLTEEEKDLLVPMIENSSNDAATALWRKVGKADGVRTAMRRMGATHTTFDPQNRWGLTSTTAADQVVLADHIFCPNTIIPASMRAYARKLMSNVEDDQDWGMTAGMATPFVKNGWLPRDDGWHVNSVASTGVNGYTAVGLAHSSTASMDDLVETIEGMARIIARHQRHNVTASSSSARRQTDAPASQTVSDHGHIPVRAPGTRDVWIQGF</sequence>
<dbReference type="RefSeq" id="WP_326833271.1">
    <property type="nucleotide sequence ID" value="NZ_VUMG01000001.1"/>
</dbReference>
<feature type="region of interest" description="Disordered" evidence="1">
    <location>
        <begin position="232"/>
        <end position="266"/>
    </location>
</feature>
<dbReference type="Proteomes" id="UP000466104">
    <property type="component" value="Unassembled WGS sequence"/>
</dbReference>
<dbReference type="AlphaFoldDB" id="A0A7K0J5E2"/>
<gene>
    <name evidence="3" type="ORF">FYJ43_03510</name>
</gene>
<name>A0A7K0J5E2_9ACTN</name>
<feature type="domain" description="Beta-lactamase class A catalytic" evidence="2">
    <location>
        <begin position="72"/>
        <end position="164"/>
    </location>
</feature>
<dbReference type="Gene3D" id="3.40.710.10">
    <property type="entry name" value="DD-peptidase/beta-lactamase superfamily"/>
    <property type="match status" value="1"/>
</dbReference>
<keyword evidence="3" id="KW-0378">Hydrolase</keyword>
<keyword evidence="4" id="KW-1185">Reference proteome</keyword>
<accession>A0A7K0J5E2</accession>
<organism evidence="3 4">
    <name type="scientific">Cutibacterium porci</name>
    <dbReference type="NCBI Taxonomy" id="2605781"/>
    <lineage>
        <taxon>Bacteria</taxon>
        <taxon>Bacillati</taxon>
        <taxon>Actinomycetota</taxon>
        <taxon>Actinomycetes</taxon>
        <taxon>Propionibacteriales</taxon>
        <taxon>Propionibacteriaceae</taxon>
        <taxon>Cutibacterium</taxon>
    </lineage>
</organism>
<dbReference type="GO" id="GO:0030655">
    <property type="term" value="P:beta-lactam antibiotic catabolic process"/>
    <property type="evidence" value="ECO:0007669"/>
    <property type="project" value="InterPro"/>
</dbReference>
<dbReference type="EMBL" id="VUMG01000001">
    <property type="protein sequence ID" value="MSS45133.1"/>
    <property type="molecule type" value="Genomic_DNA"/>
</dbReference>
<dbReference type="GO" id="GO:0046677">
    <property type="term" value="P:response to antibiotic"/>
    <property type="evidence" value="ECO:0007669"/>
    <property type="project" value="InterPro"/>
</dbReference>
<dbReference type="InterPro" id="IPR000871">
    <property type="entry name" value="Beta-lactam_class-A"/>
</dbReference>
<dbReference type="GO" id="GO:0008800">
    <property type="term" value="F:beta-lactamase activity"/>
    <property type="evidence" value="ECO:0007669"/>
    <property type="project" value="InterPro"/>
</dbReference>
<dbReference type="PANTHER" id="PTHR35333">
    <property type="entry name" value="BETA-LACTAMASE"/>
    <property type="match status" value="1"/>
</dbReference>
<protein>
    <submittedName>
        <fullName evidence="3">Serine hydrolase</fullName>
    </submittedName>
</protein>
<evidence type="ECO:0000313" key="3">
    <source>
        <dbReference type="EMBL" id="MSS45133.1"/>
    </source>
</evidence>
<comment type="caution">
    <text evidence="3">The sequence shown here is derived from an EMBL/GenBank/DDBJ whole genome shotgun (WGS) entry which is preliminary data.</text>
</comment>
<evidence type="ECO:0000256" key="1">
    <source>
        <dbReference type="SAM" id="MobiDB-lite"/>
    </source>
</evidence>